<dbReference type="EMBL" id="JALNTZ010000004">
    <property type="protein sequence ID" value="KAJ3654420.1"/>
    <property type="molecule type" value="Genomic_DNA"/>
</dbReference>
<evidence type="ECO:0000256" key="8">
    <source>
        <dbReference type="ARBA" id="ARBA00023242"/>
    </source>
</evidence>
<feature type="domain" description="Cysteine/serine-rich nuclear protein N-terminal" evidence="11">
    <location>
        <begin position="274"/>
        <end position="484"/>
    </location>
</feature>
<evidence type="ECO:0000256" key="3">
    <source>
        <dbReference type="ARBA" id="ARBA00022703"/>
    </source>
</evidence>
<evidence type="ECO:0000256" key="1">
    <source>
        <dbReference type="ARBA" id="ARBA00004123"/>
    </source>
</evidence>
<sequence>MRKTAWLTMSAVEATDPKEADTVEAPAEEDLERMGSNLSKRDEEGVNTTPVNLLSEEHSNIVEPVKIFVESPSSTNSKDLNERSSERVDSKVVFTEPQSNEAIDSKDCSELDERIDTESPNLLTANENVNDGEDSATESLPPTEESVEEPHDRSDGSDSGLGSELSEERPEAMATAANLGESDSETSFLDRINGTQNSDANFEEFNGQKEQQDDFALPSTSLETPAKEDDSKQNTNTIEEIRNILDDAQSKKAVLKSSLKRKLPEEEDGPPKCKKKRGISFDSVTVFYFPRAQGFTCIPSQGGSTLGMGAQHSYVRKFSIVEHANEQRRIHRQLLQQLRSERHSTGGSGAGSSSDESDSEEEPSDASESEMDLDNYYFLQPVSIRQRRALLRASGVRKIDSLEKDECRDIRTSREFCGCGCKGYCDPDTCSCSQAGIKCQVDRLNFPCGCSRDNCGNSSGRIEFNPVRVRTHFIHTLMRLELEKKQEKEEEMKAEKNKENANWMENERLNAGYKPDAQADGKGKYSNGNLLRDGRDVENCVHDGSFTNLHYGAPGEGPGQVPPHNPAGFADLPAREDSLDLYTFREDWYGDDATRDGPVAERKQQHPHQPFQPPSSQGFHFPDPRFSDVGFPAGAAPYPPPPNQYTQPYQSNFADFTPVFGPYGGGIYGPEFGTKPLEGNFQQNANGYEHFANDNFSSNVDAKENQYTSLNPVGANNKIESFSDLLNGRYNYPGYEDANNFNSLNPSDVPANGNPERGQKCEANANANTNTEDCDDNFGEIIKKSMVETTSA</sequence>
<evidence type="ECO:0000313" key="12">
    <source>
        <dbReference type="EMBL" id="KAJ3654420.1"/>
    </source>
</evidence>
<proteinExistence type="inferred from homology"/>
<keyword evidence="13" id="KW-1185">Reference proteome</keyword>
<evidence type="ECO:0000256" key="2">
    <source>
        <dbReference type="ARBA" id="ARBA00008548"/>
    </source>
</evidence>
<dbReference type="PANTHER" id="PTHR13580:SF9">
    <property type="entry name" value="AXIN1 UP-REGULATED 1, ISOFORM A"/>
    <property type="match status" value="1"/>
</dbReference>
<gene>
    <name evidence="12" type="ORF">Zmor_013609</name>
</gene>
<comment type="similarity">
    <text evidence="2">Belongs to the AXUD1 family.</text>
</comment>
<name>A0AA38IDS1_9CUCU</name>
<keyword evidence="9" id="KW-0175">Coiled coil</keyword>
<feature type="region of interest" description="Disordered" evidence="10">
    <location>
        <begin position="340"/>
        <end position="370"/>
    </location>
</feature>
<keyword evidence="7" id="KW-0804">Transcription</keyword>
<dbReference type="GO" id="GO:0000981">
    <property type="term" value="F:DNA-binding transcription factor activity, RNA polymerase II-specific"/>
    <property type="evidence" value="ECO:0007669"/>
    <property type="project" value="TreeGrafter"/>
</dbReference>
<feature type="region of interest" description="Disordered" evidence="10">
    <location>
        <begin position="257"/>
        <end position="276"/>
    </location>
</feature>
<organism evidence="12 13">
    <name type="scientific">Zophobas morio</name>
    <dbReference type="NCBI Taxonomy" id="2755281"/>
    <lineage>
        <taxon>Eukaryota</taxon>
        <taxon>Metazoa</taxon>
        <taxon>Ecdysozoa</taxon>
        <taxon>Arthropoda</taxon>
        <taxon>Hexapoda</taxon>
        <taxon>Insecta</taxon>
        <taxon>Pterygota</taxon>
        <taxon>Neoptera</taxon>
        <taxon>Endopterygota</taxon>
        <taxon>Coleoptera</taxon>
        <taxon>Polyphaga</taxon>
        <taxon>Cucujiformia</taxon>
        <taxon>Tenebrionidae</taxon>
        <taxon>Zophobas</taxon>
    </lineage>
</organism>
<feature type="compositionally biased region" description="Basic and acidic residues" evidence="10">
    <location>
        <begin position="592"/>
        <end position="604"/>
    </location>
</feature>
<dbReference type="GO" id="GO:0043565">
    <property type="term" value="F:sequence-specific DNA binding"/>
    <property type="evidence" value="ECO:0007669"/>
    <property type="project" value="TreeGrafter"/>
</dbReference>
<accession>A0AA38IDS1</accession>
<dbReference type="InterPro" id="IPR023260">
    <property type="entry name" value="Cys/Ser-rich_nuc_prot"/>
</dbReference>
<evidence type="ECO:0000259" key="11">
    <source>
        <dbReference type="Pfam" id="PF16019"/>
    </source>
</evidence>
<comment type="subcellular location">
    <subcellularLocation>
        <location evidence="1">Nucleus</location>
    </subcellularLocation>
</comment>
<dbReference type="GO" id="GO:0005634">
    <property type="term" value="C:nucleus"/>
    <property type="evidence" value="ECO:0007669"/>
    <property type="project" value="UniProtKB-SubCell"/>
</dbReference>
<dbReference type="PANTHER" id="PTHR13580">
    <property type="entry name" value="TGF-BETA INDUCED APOPTOSIS PROTEIN"/>
    <property type="match status" value="1"/>
</dbReference>
<feature type="region of interest" description="Disordered" evidence="10">
    <location>
        <begin position="69"/>
        <end position="201"/>
    </location>
</feature>
<evidence type="ECO:0000313" key="13">
    <source>
        <dbReference type="Proteomes" id="UP001168821"/>
    </source>
</evidence>
<reference evidence="12" key="1">
    <citation type="journal article" date="2023" name="G3 (Bethesda)">
        <title>Whole genome assemblies of Zophobas morio and Tenebrio molitor.</title>
        <authorList>
            <person name="Kaur S."/>
            <person name="Stinson S.A."/>
            <person name="diCenzo G.C."/>
        </authorList>
    </citation>
    <scope>NUCLEOTIDE SEQUENCE</scope>
    <source>
        <strain evidence="12">QUZm001</strain>
    </source>
</reference>
<evidence type="ECO:0000256" key="7">
    <source>
        <dbReference type="ARBA" id="ARBA00023163"/>
    </source>
</evidence>
<feature type="compositionally biased region" description="Polar residues" evidence="10">
    <location>
        <begin position="118"/>
        <end position="129"/>
    </location>
</feature>
<feature type="region of interest" description="Disordered" evidence="10">
    <location>
        <begin position="551"/>
        <end position="572"/>
    </location>
</feature>
<feature type="compositionally biased region" description="Low complexity" evidence="10">
    <location>
        <begin position="761"/>
        <end position="771"/>
    </location>
</feature>
<protein>
    <recommendedName>
        <fullName evidence="11">Cysteine/serine-rich nuclear protein N-terminal domain-containing protein</fullName>
    </recommendedName>
</protein>
<comment type="caution">
    <text evidence="12">The sequence shown here is derived from an EMBL/GenBank/DDBJ whole genome shotgun (WGS) entry which is preliminary data.</text>
</comment>
<keyword evidence="6" id="KW-0010">Activator</keyword>
<evidence type="ECO:0000256" key="4">
    <source>
        <dbReference type="ARBA" id="ARBA00023015"/>
    </source>
</evidence>
<keyword evidence="3" id="KW-0053">Apoptosis</keyword>
<keyword evidence="5" id="KW-0238">DNA-binding</keyword>
<dbReference type="GO" id="GO:0006915">
    <property type="term" value="P:apoptotic process"/>
    <property type="evidence" value="ECO:0007669"/>
    <property type="project" value="UniProtKB-KW"/>
</dbReference>
<evidence type="ECO:0000256" key="10">
    <source>
        <dbReference type="SAM" id="MobiDB-lite"/>
    </source>
</evidence>
<dbReference type="PRINTS" id="PR02031">
    <property type="entry name" value="CYSSERRICHNP"/>
</dbReference>
<feature type="compositionally biased region" description="Acidic residues" evidence="10">
    <location>
        <begin position="355"/>
        <end position="370"/>
    </location>
</feature>
<feature type="region of interest" description="Disordered" evidence="10">
    <location>
        <begin position="1"/>
        <end position="57"/>
    </location>
</feature>
<dbReference type="Proteomes" id="UP001168821">
    <property type="component" value="Unassembled WGS sequence"/>
</dbReference>
<feature type="compositionally biased region" description="Basic and acidic residues" evidence="10">
    <location>
        <begin position="103"/>
        <end position="117"/>
    </location>
</feature>
<dbReference type="Pfam" id="PF16019">
    <property type="entry name" value="CSRNP_N"/>
    <property type="match status" value="1"/>
</dbReference>
<keyword evidence="8" id="KW-0539">Nucleus</keyword>
<evidence type="ECO:0000256" key="9">
    <source>
        <dbReference type="SAM" id="Coils"/>
    </source>
</evidence>
<feature type="coiled-coil region" evidence="9">
    <location>
        <begin position="475"/>
        <end position="506"/>
    </location>
</feature>
<dbReference type="AlphaFoldDB" id="A0AA38IDS1"/>
<keyword evidence="4" id="KW-0805">Transcription regulation</keyword>
<feature type="region of interest" description="Disordered" evidence="10">
    <location>
        <begin position="592"/>
        <end position="635"/>
    </location>
</feature>
<evidence type="ECO:0000256" key="5">
    <source>
        <dbReference type="ARBA" id="ARBA00023125"/>
    </source>
</evidence>
<dbReference type="InterPro" id="IPR031972">
    <property type="entry name" value="CSRNP_N"/>
</dbReference>
<feature type="region of interest" description="Disordered" evidence="10">
    <location>
        <begin position="746"/>
        <end position="776"/>
    </location>
</feature>
<feature type="compositionally biased region" description="Basic and acidic residues" evidence="10">
    <location>
        <begin position="79"/>
        <end position="90"/>
    </location>
</feature>
<evidence type="ECO:0000256" key="6">
    <source>
        <dbReference type="ARBA" id="ARBA00023159"/>
    </source>
</evidence>